<gene>
    <name evidence="1" type="ORF">LY71_12133</name>
</gene>
<dbReference type="Proteomes" id="UP000239210">
    <property type="component" value="Unassembled WGS sequence"/>
</dbReference>
<evidence type="ECO:0000313" key="1">
    <source>
        <dbReference type="EMBL" id="PRY39364.1"/>
    </source>
</evidence>
<proteinExistence type="predicted"/>
<sequence length="75" mass="8244">MIRTLRTVQKERPADVVATVAGMTSLSPTQVAAAVAYYADHRDEVDARIAAHERAVKEAEATWRRQQEVLAGPGR</sequence>
<dbReference type="InterPro" id="IPR036388">
    <property type="entry name" value="WH-like_DNA-bd_sf"/>
</dbReference>
<keyword evidence="2" id="KW-1185">Reference proteome</keyword>
<dbReference type="Gene3D" id="1.10.10.10">
    <property type="entry name" value="Winged helix-like DNA-binding domain superfamily/Winged helix DNA-binding domain"/>
    <property type="match status" value="1"/>
</dbReference>
<dbReference type="EMBL" id="PVTG01000021">
    <property type="protein sequence ID" value="PRY39364.1"/>
    <property type="molecule type" value="Genomic_DNA"/>
</dbReference>
<dbReference type="AlphaFoldDB" id="A0A2T0T128"/>
<name>A0A2T0T128_9ACTN</name>
<accession>A0A2T0T128</accession>
<evidence type="ECO:0008006" key="3">
    <source>
        <dbReference type="Google" id="ProtNLM"/>
    </source>
</evidence>
<organism evidence="1 2">
    <name type="scientific">Geodermatophilus tzadiensis</name>
    <dbReference type="NCBI Taxonomy" id="1137988"/>
    <lineage>
        <taxon>Bacteria</taxon>
        <taxon>Bacillati</taxon>
        <taxon>Actinomycetota</taxon>
        <taxon>Actinomycetes</taxon>
        <taxon>Geodermatophilales</taxon>
        <taxon>Geodermatophilaceae</taxon>
        <taxon>Geodermatophilus</taxon>
    </lineage>
</organism>
<protein>
    <recommendedName>
        <fullName evidence="3">DUF433 domain-containing protein</fullName>
    </recommendedName>
</protein>
<comment type="caution">
    <text evidence="1">The sequence shown here is derived from an EMBL/GenBank/DDBJ whole genome shotgun (WGS) entry which is preliminary data.</text>
</comment>
<dbReference type="RefSeq" id="WP_245888179.1">
    <property type="nucleotide sequence ID" value="NZ_PVTG01000021.1"/>
</dbReference>
<reference evidence="1 2" key="1">
    <citation type="submission" date="2018-03" db="EMBL/GenBank/DDBJ databases">
        <title>Genomic Encyclopedia of Archaeal and Bacterial Type Strains, Phase II (KMG-II): from individual species to whole genera.</title>
        <authorList>
            <person name="Goeker M."/>
        </authorList>
    </citation>
    <scope>NUCLEOTIDE SEQUENCE [LARGE SCALE GENOMIC DNA]</scope>
    <source>
        <strain evidence="1 2">DSM 45416</strain>
    </source>
</reference>
<evidence type="ECO:0000313" key="2">
    <source>
        <dbReference type="Proteomes" id="UP000239210"/>
    </source>
</evidence>